<sequence>MPHLLSIPQTTGCHVLPLAWGPCSPIATEKIAVTAEFGEEIFPSSVLVGIAAIMSTDFGSQTSTLSVQLIHSDASITTLQ</sequence>
<dbReference type="AlphaFoldDB" id="A0A0M3JIK4"/>
<organism evidence="3">
    <name type="scientific">Anisakis simplex</name>
    <name type="common">Herring worm</name>
    <dbReference type="NCBI Taxonomy" id="6269"/>
    <lineage>
        <taxon>Eukaryota</taxon>
        <taxon>Metazoa</taxon>
        <taxon>Ecdysozoa</taxon>
        <taxon>Nematoda</taxon>
        <taxon>Chromadorea</taxon>
        <taxon>Rhabditida</taxon>
        <taxon>Spirurina</taxon>
        <taxon>Ascaridomorpha</taxon>
        <taxon>Ascaridoidea</taxon>
        <taxon>Anisakidae</taxon>
        <taxon>Anisakis</taxon>
        <taxon>Anisakis simplex complex</taxon>
    </lineage>
</organism>
<dbReference type="Proteomes" id="UP000267096">
    <property type="component" value="Unassembled WGS sequence"/>
</dbReference>
<accession>A0A0M3JIK4</accession>
<evidence type="ECO:0000313" key="2">
    <source>
        <dbReference type="Proteomes" id="UP000267096"/>
    </source>
</evidence>
<protein>
    <submittedName>
        <fullName evidence="1 3">Uncharacterized protein</fullName>
    </submittedName>
</protein>
<keyword evidence="2" id="KW-1185">Reference proteome</keyword>
<dbReference type="OrthoDB" id="5805386at2759"/>
<dbReference type="EMBL" id="UYRR01017130">
    <property type="protein sequence ID" value="VDK28785.1"/>
    <property type="molecule type" value="Genomic_DNA"/>
</dbReference>
<evidence type="ECO:0000313" key="3">
    <source>
        <dbReference type="WBParaSite" id="ASIM_0000747001-mRNA-1"/>
    </source>
</evidence>
<evidence type="ECO:0000313" key="1">
    <source>
        <dbReference type="EMBL" id="VDK28785.1"/>
    </source>
</evidence>
<reference evidence="3" key="1">
    <citation type="submission" date="2017-02" db="UniProtKB">
        <authorList>
            <consortium name="WormBaseParasite"/>
        </authorList>
    </citation>
    <scope>IDENTIFICATION</scope>
</reference>
<dbReference type="WBParaSite" id="ASIM_0000747001-mRNA-1">
    <property type="protein sequence ID" value="ASIM_0000747001-mRNA-1"/>
    <property type="gene ID" value="ASIM_0000747001"/>
</dbReference>
<gene>
    <name evidence="1" type="ORF">ASIM_LOCUS7235</name>
</gene>
<reference evidence="1 2" key="2">
    <citation type="submission" date="2018-11" db="EMBL/GenBank/DDBJ databases">
        <authorList>
            <consortium name="Pathogen Informatics"/>
        </authorList>
    </citation>
    <scope>NUCLEOTIDE SEQUENCE [LARGE SCALE GENOMIC DNA]</scope>
</reference>
<name>A0A0M3JIK4_ANISI</name>
<proteinExistence type="predicted"/>